<evidence type="ECO:0000313" key="2">
    <source>
        <dbReference type="CGD" id="CAL0000197454"/>
    </source>
</evidence>
<evidence type="ECO:0000313" key="4">
    <source>
        <dbReference type="Proteomes" id="UP000536275"/>
    </source>
</evidence>
<dbReference type="Proteomes" id="UP000536275">
    <property type="component" value="Unassembled WGS sequence"/>
</dbReference>
<reference evidence="3 4" key="1">
    <citation type="submission" date="2020-03" db="EMBL/GenBank/DDBJ databases">
        <title>FDA dAtabase for Regulatory Grade micrObial Sequences (FDA-ARGOS): Supporting development and validation of Infectious Disease Dx tests.</title>
        <authorList>
            <person name="Campos J."/>
            <person name="Goldberg B."/>
            <person name="Tallon L."/>
            <person name="Sadzewicz L."/>
            <person name="Vavikolanu K."/>
            <person name="Mehta A."/>
            <person name="Aluvathingal J."/>
            <person name="Nadendla S."/>
            <person name="Nandy P."/>
            <person name="Geyer C."/>
            <person name="Yan Y."/>
            <person name="Sichtig H."/>
        </authorList>
    </citation>
    <scope>NUCLEOTIDE SEQUENCE [LARGE SCALE GENOMIC DNA]</scope>
    <source>
        <strain evidence="3 4">FDAARGOS_656</strain>
    </source>
</reference>
<proteinExistence type="predicted"/>
<keyword evidence="1" id="KW-0732">Signal</keyword>
<evidence type="ECO:0000256" key="1">
    <source>
        <dbReference type="SAM" id="SignalP"/>
    </source>
</evidence>
<organism evidence="3 4">
    <name type="scientific">Candida albicans</name>
    <name type="common">Yeast</name>
    <dbReference type="NCBI Taxonomy" id="5476"/>
    <lineage>
        <taxon>Eukaryota</taxon>
        <taxon>Fungi</taxon>
        <taxon>Dikarya</taxon>
        <taxon>Ascomycota</taxon>
        <taxon>Saccharomycotina</taxon>
        <taxon>Pichiomycetes</taxon>
        <taxon>Debaryomycetaceae</taxon>
        <taxon>Candida/Lodderomyces clade</taxon>
        <taxon>Candida</taxon>
    </lineage>
</organism>
<name>A0A8H6F3K4_CANAX</name>
<protein>
    <submittedName>
        <fullName evidence="3">Uncharacterized protein</fullName>
    </submittedName>
</protein>
<gene>
    <name evidence="2" type="ordered locus">orf19.12124</name>
    <name evidence="3" type="ORF">FOB64_002672</name>
</gene>
<feature type="signal peptide" evidence="1">
    <location>
        <begin position="1"/>
        <end position="19"/>
    </location>
</feature>
<dbReference type="EMBL" id="JABWAD010000028">
    <property type="protein sequence ID" value="KAF6069973.1"/>
    <property type="molecule type" value="Genomic_DNA"/>
</dbReference>
<feature type="chain" id="PRO_5034670458" evidence="1">
    <location>
        <begin position="20"/>
        <end position="109"/>
    </location>
</feature>
<dbReference type="CGD" id="CAL0000197454">
    <property type="gene designation" value="orf19.12124"/>
</dbReference>
<evidence type="ECO:0000313" key="3">
    <source>
        <dbReference type="EMBL" id="KAF6069973.1"/>
    </source>
</evidence>
<dbReference type="AlphaFoldDB" id="A0A8H6F3K4"/>
<accession>A0A8H6F3K4</accession>
<sequence>MKSIAIITILQVLFTQIKAIAIDERGVGIANDDDQQPKGAPIGATSQFDPYSNISPLSVNNTTTATTLSTTKMSMASSNTITGATGSTNIQWKLLLGCFLFAIVSLLAM</sequence>
<comment type="caution">
    <text evidence="3">The sequence shown here is derived from an EMBL/GenBank/DDBJ whole genome shotgun (WGS) entry which is preliminary data.</text>
</comment>